<dbReference type="PANTHER" id="PTHR30592">
    <property type="entry name" value="FORMATE DEHYDROGENASE"/>
    <property type="match status" value="1"/>
</dbReference>
<accession>G4RJU4</accession>
<dbReference type="eggNOG" id="arCOG04358">
    <property type="taxonomic scope" value="Archaea"/>
</dbReference>
<dbReference type="InterPro" id="IPR003786">
    <property type="entry name" value="FdhD"/>
</dbReference>
<keyword evidence="2" id="KW-0501">Molybdenum cofactor biosynthesis</keyword>
<dbReference type="SUPFAM" id="SSF53927">
    <property type="entry name" value="Cytidine deaminase-like"/>
    <property type="match status" value="1"/>
</dbReference>
<keyword evidence="1" id="KW-0963">Cytoplasm</keyword>
<dbReference type="PANTHER" id="PTHR30592:SF1">
    <property type="entry name" value="SULFUR CARRIER PROTEIN FDHD"/>
    <property type="match status" value="1"/>
</dbReference>
<dbReference type="RefSeq" id="WP_014127094.1">
    <property type="nucleotide sequence ID" value="NC_016070.1"/>
</dbReference>
<organism evidence="3 4">
    <name type="scientific">Thermoproteus tenax (strain ATCC 35583 / DSM 2078 / JCM 9277 / NBRC 100435 / Kra 1)</name>
    <dbReference type="NCBI Taxonomy" id="768679"/>
    <lineage>
        <taxon>Archaea</taxon>
        <taxon>Thermoproteota</taxon>
        <taxon>Thermoprotei</taxon>
        <taxon>Thermoproteales</taxon>
        <taxon>Thermoproteaceae</taxon>
        <taxon>Thermoproteus</taxon>
    </lineage>
</organism>
<dbReference type="Gene3D" id="3.10.20.10">
    <property type="match status" value="1"/>
</dbReference>
<dbReference type="EC" id="1.2.1.2" evidence="3"/>
<evidence type="ECO:0000256" key="2">
    <source>
        <dbReference type="ARBA" id="ARBA00023150"/>
    </source>
</evidence>
<dbReference type="PIRSF" id="PIRSF015626">
    <property type="entry name" value="FdhD"/>
    <property type="match status" value="1"/>
</dbReference>
<dbReference type="STRING" id="768679.TTX_1199"/>
<proteinExistence type="predicted"/>
<evidence type="ECO:0000313" key="3">
    <source>
        <dbReference type="EMBL" id="CCC81839.1"/>
    </source>
</evidence>
<dbReference type="Pfam" id="PF02634">
    <property type="entry name" value="FdhD-NarQ"/>
    <property type="match status" value="1"/>
</dbReference>
<reference evidence="3 4" key="1">
    <citation type="journal article" date="2011" name="PLoS ONE">
        <title>The complete genome sequence of Thermoproteus tenax: a physiologically versatile member of the Crenarchaeota.</title>
        <authorList>
            <person name="Siebers B."/>
            <person name="Zaparty M."/>
            <person name="Raddatz G."/>
            <person name="Tjaden B."/>
            <person name="Albers S.V."/>
            <person name="Bell S.D."/>
            <person name="Blombach F."/>
            <person name="Kletzin A."/>
            <person name="Kyrpides N."/>
            <person name="Lanz C."/>
            <person name="Plagens A."/>
            <person name="Rampp M."/>
            <person name="Rosinus A."/>
            <person name="von Jan M."/>
            <person name="Makarova K.S."/>
            <person name="Klenk H.P."/>
            <person name="Schuster S.C."/>
            <person name="Hensel R."/>
        </authorList>
    </citation>
    <scope>NUCLEOTIDE SEQUENCE [LARGE SCALE GENOMIC DNA]</scope>
    <source>
        <strain evidence="4">ATCC 35583 / DSM 2078 / JCM 9277 / NBRC 100435 / Kra 1</strain>
    </source>
</reference>
<dbReference type="PaxDb" id="768679-TTX_1199"/>
<dbReference type="OrthoDB" id="57189at2157"/>
<gene>
    <name evidence="3" type="primary">fdhD</name>
    <name evidence="3" type="ordered locus">TTX_1199</name>
</gene>
<dbReference type="Proteomes" id="UP000002654">
    <property type="component" value="Chromosome"/>
</dbReference>
<evidence type="ECO:0000256" key="1">
    <source>
        <dbReference type="ARBA" id="ARBA00022490"/>
    </source>
</evidence>
<dbReference type="KEGG" id="ttn:TTX_1199"/>
<evidence type="ECO:0000313" key="4">
    <source>
        <dbReference type="Proteomes" id="UP000002654"/>
    </source>
</evidence>
<protein>
    <submittedName>
        <fullName evidence="3">Formate dehydrogenase delta subunit</fullName>
        <ecNumber evidence="3">1.2.1.2</ecNumber>
    </submittedName>
</protein>
<dbReference type="GO" id="GO:0006777">
    <property type="term" value="P:Mo-molybdopterin cofactor biosynthetic process"/>
    <property type="evidence" value="ECO:0007669"/>
    <property type="project" value="UniProtKB-KW"/>
</dbReference>
<dbReference type="GO" id="GO:0016491">
    <property type="term" value="F:oxidoreductase activity"/>
    <property type="evidence" value="ECO:0007669"/>
    <property type="project" value="UniProtKB-KW"/>
</dbReference>
<dbReference type="InterPro" id="IPR016193">
    <property type="entry name" value="Cytidine_deaminase-like"/>
</dbReference>
<sequence length="227" mass="24368">MWREIYGIKVAVDRMIEIYVNDALVATVVATPSELDDLALGFLYAEGYIDALGDVEEVEVRDNKIIAKVKARRTGVHTTLEECGGALSALRRGIVETSISMEQVRALASEFAKFTMPAVEPTLAMHTAAIVNGEWLVAHDVSRHSSALKLVGKALKRGIRGGIVLTTGRASADIVARAYAVGSPVVISIRGPLYSGVEMACKLGVTLVANARGRGFVVFCDRGRIKI</sequence>
<dbReference type="PATRIC" id="fig|768679.9.peg.1207"/>
<dbReference type="Gene3D" id="3.40.140.10">
    <property type="entry name" value="Cytidine Deaminase, domain 2"/>
    <property type="match status" value="1"/>
</dbReference>
<dbReference type="GeneID" id="11262084"/>
<dbReference type="HOGENOM" id="CLU_056887_4_2_2"/>
<keyword evidence="4" id="KW-1185">Reference proteome</keyword>
<dbReference type="GO" id="GO:0016783">
    <property type="term" value="F:sulfurtransferase activity"/>
    <property type="evidence" value="ECO:0007669"/>
    <property type="project" value="InterPro"/>
</dbReference>
<dbReference type="AlphaFoldDB" id="G4RJU4"/>
<dbReference type="EMBL" id="FN869859">
    <property type="protein sequence ID" value="CCC81839.1"/>
    <property type="molecule type" value="Genomic_DNA"/>
</dbReference>
<keyword evidence="3" id="KW-0560">Oxidoreductase</keyword>
<name>G4RJU4_THETK</name>